<dbReference type="CDD" id="cd03418">
    <property type="entry name" value="GRX_GRXb_1_3_like"/>
    <property type="match status" value="1"/>
</dbReference>
<dbReference type="GO" id="GO:0045454">
    <property type="term" value="P:cell redox homeostasis"/>
    <property type="evidence" value="ECO:0007669"/>
    <property type="project" value="InterPro"/>
</dbReference>
<dbReference type="GO" id="GO:0034599">
    <property type="term" value="P:cellular response to oxidative stress"/>
    <property type="evidence" value="ECO:0007669"/>
    <property type="project" value="TreeGrafter"/>
</dbReference>
<dbReference type="PRINTS" id="PR00160">
    <property type="entry name" value="GLUTAREDOXIN"/>
</dbReference>
<comment type="function">
    <text evidence="1 7">Has a glutathione-disulfide oxidoreductase activity in the presence of NADPH and glutathione reductase. Reduces low molecular weight disulfides and proteins.</text>
</comment>
<dbReference type="RefSeq" id="WP_126153129.1">
    <property type="nucleotide sequence ID" value="NZ_UZWE01000021.1"/>
</dbReference>
<evidence type="ECO:0000313" key="10">
    <source>
        <dbReference type="Proteomes" id="UP000270743"/>
    </source>
</evidence>
<name>A0A447IIW8_9RHOB</name>
<keyword evidence="4 7" id="KW-0249">Electron transport</keyword>
<dbReference type="EMBL" id="UZWE01000021">
    <property type="protein sequence ID" value="VDS07421.1"/>
    <property type="molecule type" value="Genomic_DNA"/>
</dbReference>
<evidence type="ECO:0000256" key="4">
    <source>
        <dbReference type="ARBA" id="ARBA00022982"/>
    </source>
</evidence>
<evidence type="ECO:0000256" key="3">
    <source>
        <dbReference type="ARBA" id="ARBA00022448"/>
    </source>
</evidence>
<comment type="similarity">
    <text evidence="2 7">Belongs to the glutaredoxin family.</text>
</comment>
<dbReference type="Gene3D" id="3.40.30.10">
    <property type="entry name" value="Glutaredoxin"/>
    <property type="match status" value="1"/>
</dbReference>
<dbReference type="PROSITE" id="PS51354">
    <property type="entry name" value="GLUTAREDOXIN_2"/>
    <property type="match status" value="1"/>
</dbReference>
<reference evidence="9 10" key="1">
    <citation type="submission" date="2018-12" db="EMBL/GenBank/DDBJ databases">
        <authorList>
            <person name="Criscuolo A."/>
        </authorList>
    </citation>
    <scope>NUCLEOTIDE SEQUENCE [LARGE SCALE GENOMIC DNA]</scope>
    <source>
        <strain evidence="9">ACIP1116241</strain>
    </source>
</reference>
<evidence type="ECO:0000259" key="8">
    <source>
        <dbReference type="Pfam" id="PF00462"/>
    </source>
</evidence>
<dbReference type="GO" id="GO:0015038">
    <property type="term" value="F:glutathione disulfide oxidoreductase activity"/>
    <property type="evidence" value="ECO:0007669"/>
    <property type="project" value="UniProtKB-UniRule"/>
</dbReference>
<evidence type="ECO:0000256" key="5">
    <source>
        <dbReference type="ARBA" id="ARBA00023157"/>
    </source>
</evidence>
<dbReference type="InterPro" id="IPR014025">
    <property type="entry name" value="Glutaredoxin_subgr"/>
</dbReference>
<dbReference type="SUPFAM" id="SSF52833">
    <property type="entry name" value="Thioredoxin-like"/>
    <property type="match status" value="1"/>
</dbReference>
<evidence type="ECO:0000256" key="2">
    <source>
        <dbReference type="ARBA" id="ARBA00007787"/>
    </source>
</evidence>
<dbReference type="Pfam" id="PF00462">
    <property type="entry name" value="Glutaredoxin"/>
    <property type="match status" value="1"/>
</dbReference>
<dbReference type="OrthoDB" id="9814618at2"/>
<feature type="domain" description="Glutaredoxin" evidence="8">
    <location>
        <begin position="6"/>
        <end position="66"/>
    </location>
</feature>
<accession>A0A447IIW8</accession>
<dbReference type="PROSITE" id="PS00195">
    <property type="entry name" value="GLUTAREDOXIN_1"/>
    <property type="match status" value="1"/>
</dbReference>
<keyword evidence="5" id="KW-1015">Disulfide bond</keyword>
<organism evidence="9 10">
    <name type="scientific">Paracoccus haematequi</name>
    <dbReference type="NCBI Taxonomy" id="2491866"/>
    <lineage>
        <taxon>Bacteria</taxon>
        <taxon>Pseudomonadati</taxon>
        <taxon>Pseudomonadota</taxon>
        <taxon>Alphaproteobacteria</taxon>
        <taxon>Rhodobacterales</taxon>
        <taxon>Paracoccaceae</taxon>
        <taxon>Paracoccus</taxon>
    </lineage>
</organism>
<dbReference type="Proteomes" id="UP000270743">
    <property type="component" value="Unassembled WGS sequence"/>
</dbReference>
<dbReference type="InterPro" id="IPR002109">
    <property type="entry name" value="Glutaredoxin"/>
</dbReference>
<dbReference type="AlphaFoldDB" id="A0A447IIW8"/>
<dbReference type="PANTHER" id="PTHR45694">
    <property type="entry name" value="GLUTAREDOXIN 2"/>
    <property type="match status" value="1"/>
</dbReference>
<gene>
    <name evidence="9" type="primary">grxC</name>
    <name evidence="9" type="ORF">PARHAE_00597</name>
</gene>
<keyword evidence="6 7" id="KW-0676">Redox-active center</keyword>
<protein>
    <recommendedName>
        <fullName evidence="7">Glutaredoxin</fullName>
    </recommendedName>
</protein>
<dbReference type="PANTHER" id="PTHR45694:SF18">
    <property type="entry name" value="GLUTAREDOXIN-1-RELATED"/>
    <property type="match status" value="1"/>
</dbReference>
<keyword evidence="10" id="KW-1185">Reference proteome</keyword>
<sequence length="90" mass="9861">MSQAPITIYTTRTCPFCHRAKGLLRDKNAQYDEIDVGADPQVRAQMTQRAGGRRTVPQIFIGDRHVGGCDDLFDLERQGKLDGLLAGTGA</sequence>
<keyword evidence="3 7" id="KW-0813">Transport</keyword>
<dbReference type="InterPro" id="IPR011900">
    <property type="entry name" value="GRX_bact"/>
</dbReference>
<evidence type="ECO:0000313" key="9">
    <source>
        <dbReference type="EMBL" id="VDS07421.1"/>
    </source>
</evidence>
<dbReference type="GO" id="GO:0005737">
    <property type="term" value="C:cytoplasm"/>
    <property type="evidence" value="ECO:0007669"/>
    <property type="project" value="TreeGrafter"/>
</dbReference>
<dbReference type="InterPro" id="IPR036249">
    <property type="entry name" value="Thioredoxin-like_sf"/>
</dbReference>
<evidence type="ECO:0000256" key="6">
    <source>
        <dbReference type="ARBA" id="ARBA00023284"/>
    </source>
</evidence>
<keyword evidence="7" id="KW-0963">Cytoplasm</keyword>
<evidence type="ECO:0000256" key="7">
    <source>
        <dbReference type="RuleBase" id="RU364065"/>
    </source>
</evidence>
<proteinExistence type="inferred from homology"/>
<dbReference type="NCBIfam" id="TIGR02181">
    <property type="entry name" value="GRX_bact"/>
    <property type="match status" value="1"/>
</dbReference>
<evidence type="ECO:0000256" key="1">
    <source>
        <dbReference type="ARBA" id="ARBA00002549"/>
    </source>
</evidence>
<dbReference type="InterPro" id="IPR011767">
    <property type="entry name" value="GLR_AS"/>
</dbReference>